<evidence type="ECO:0000256" key="1">
    <source>
        <dbReference type="SAM" id="MobiDB-lite"/>
    </source>
</evidence>
<evidence type="ECO:0000313" key="2">
    <source>
        <dbReference type="EMBL" id="JAC78115.1"/>
    </source>
</evidence>
<sequence length="223" mass="25120">NDKWKLYRKQKKRESDKRFEQRISVVKKELKVQASMLQDKMSAAMDSIFSEGGYDENQIVPLFQEGNYEEALPNVDELLMEIPTMEVIDKATPAAEDNMADSGNDNMTGKSNCTTQNQARRRNIQKSKFVSKKKCTGDVDNVIKQFIEKKTQESKKLIGGHADEAVSQVLKGKMPDFVEGVPDPTEFLEEFDAPEFAREYLLENPSASDTIEAAIAALENSQA</sequence>
<reference evidence="2" key="1">
    <citation type="submission" date="2014-05" db="EMBL/GenBank/DDBJ databases">
        <title>The transcriptome of the halophilic microalga Tetraselmis sp. GSL018 isolated from the Great Salt Lake, Utah.</title>
        <authorList>
            <person name="Jinkerson R.E."/>
            <person name="D'Adamo S."/>
            <person name="Posewitz M.C."/>
        </authorList>
    </citation>
    <scope>NUCLEOTIDE SEQUENCE</scope>
    <source>
        <strain evidence="2">GSL018</strain>
    </source>
</reference>
<dbReference type="AlphaFoldDB" id="A0A061S5I3"/>
<proteinExistence type="predicted"/>
<feature type="region of interest" description="Disordered" evidence="1">
    <location>
        <begin position="96"/>
        <end position="123"/>
    </location>
</feature>
<name>A0A061S5I3_9CHLO</name>
<dbReference type="EMBL" id="GBEZ01007341">
    <property type="protein sequence ID" value="JAC78115.1"/>
    <property type="molecule type" value="Transcribed_RNA"/>
</dbReference>
<accession>A0A061S5I3</accession>
<feature type="compositionally biased region" description="Polar residues" evidence="1">
    <location>
        <begin position="101"/>
        <end position="118"/>
    </location>
</feature>
<organism evidence="2">
    <name type="scientific">Tetraselmis sp. GSL018</name>
    <dbReference type="NCBI Taxonomy" id="582737"/>
    <lineage>
        <taxon>Eukaryota</taxon>
        <taxon>Viridiplantae</taxon>
        <taxon>Chlorophyta</taxon>
        <taxon>core chlorophytes</taxon>
        <taxon>Chlorodendrophyceae</taxon>
        <taxon>Chlorodendrales</taxon>
        <taxon>Chlorodendraceae</taxon>
        <taxon>Tetraselmis</taxon>
    </lineage>
</organism>
<feature type="non-terminal residue" evidence="2">
    <location>
        <position position="1"/>
    </location>
</feature>
<feature type="non-terminal residue" evidence="2">
    <location>
        <position position="223"/>
    </location>
</feature>
<protein>
    <submittedName>
        <fullName evidence="2">Uncharacterized protein</fullName>
    </submittedName>
</protein>
<gene>
    <name evidence="2" type="ORF">TSPGSL018_15998</name>
</gene>